<evidence type="ECO:0000313" key="2">
    <source>
        <dbReference type="Proteomes" id="UP001148786"/>
    </source>
</evidence>
<organism evidence="1 2">
    <name type="scientific">Agrocybe chaxingu</name>
    <dbReference type="NCBI Taxonomy" id="84603"/>
    <lineage>
        <taxon>Eukaryota</taxon>
        <taxon>Fungi</taxon>
        <taxon>Dikarya</taxon>
        <taxon>Basidiomycota</taxon>
        <taxon>Agaricomycotina</taxon>
        <taxon>Agaricomycetes</taxon>
        <taxon>Agaricomycetidae</taxon>
        <taxon>Agaricales</taxon>
        <taxon>Agaricineae</taxon>
        <taxon>Strophariaceae</taxon>
        <taxon>Agrocybe</taxon>
    </lineage>
</organism>
<keyword evidence="2" id="KW-1185">Reference proteome</keyword>
<gene>
    <name evidence="1" type="ORF">NLJ89_g641</name>
</gene>
<evidence type="ECO:0000313" key="1">
    <source>
        <dbReference type="EMBL" id="KAJ3517230.1"/>
    </source>
</evidence>
<dbReference type="AlphaFoldDB" id="A0A9W8N1N0"/>
<dbReference type="SUPFAM" id="SSF52047">
    <property type="entry name" value="RNI-like"/>
    <property type="match status" value="1"/>
</dbReference>
<protein>
    <recommendedName>
        <fullName evidence="3">F-box protein</fullName>
    </recommendedName>
</protein>
<sequence>MSSIVLPPELIETIVDEVGLLRDRGTLKACSLVSLAFTFPAQRHLFRAVDLDNHIPRKKAYQRFHRLLAAKPQLGAYVRELRLGDDSEDDFGSGKSWIVQAKTLPRTLGLLPRLEAFTLTFNAEQTDWKAIPAETRSAIGHLFRLPSLQAVSLEFIKAFPPQLLLSLTRLKHLSLSCVEMDMSTALSTYIHTRWECNLQSLFLRGTSPPTVAMIGQALSSSPHSLRKLAITPTFEHGFSDAISDLMKTGGSCLTTFEWLPSIHFSSSAGSIDLGLLPQLRFLRFVVSFRKTHAQGPFPEVVRLLSQLVTPQTVNSTANIVESVTIDVHCIRNVDGNKLQTEWKPIDKVLTISAFRRLKEVKVRLSTSTSSSADRHKFTLAFQDILPRLQAKGVLLSVTNYHEEAKALLDGLEGL</sequence>
<dbReference type="EMBL" id="JANKHO010000026">
    <property type="protein sequence ID" value="KAJ3517230.1"/>
    <property type="molecule type" value="Genomic_DNA"/>
</dbReference>
<comment type="caution">
    <text evidence="1">The sequence shown here is derived from an EMBL/GenBank/DDBJ whole genome shotgun (WGS) entry which is preliminary data.</text>
</comment>
<accession>A0A9W8N1N0</accession>
<dbReference type="Proteomes" id="UP001148786">
    <property type="component" value="Unassembled WGS sequence"/>
</dbReference>
<evidence type="ECO:0008006" key="3">
    <source>
        <dbReference type="Google" id="ProtNLM"/>
    </source>
</evidence>
<proteinExistence type="predicted"/>
<reference evidence="1" key="1">
    <citation type="submission" date="2022-07" db="EMBL/GenBank/DDBJ databases">
        <title>Genome Sequence of Agrocybe chaxingu.</title>
        <authorList>
            <person name="Buettner E."/>
        </authorList>
    </citation>
    <scope>NUCLEOTIDE SEQUENCE</scope>
    <source>
        <strain evidence="1">MP-N11</strain>
    </source>
</reference>
<dbReference type="Gene3D" id="3.80.10.10">
    <property type="entry name" value="Ribonuclease Inhibitor"/>
    <property type="match status" value="1"/>
</dbReference>
<dbReference type="OrthoDB" id="2921488at2759"/>
<name>A0A9W8N1N0_9AGAR</name>
<dbReference type="InterPro" id="IPR032675">
    <property type="entry name" value="LRR_dom_sf"/>
</dbReference>